<evidence type="ECO:0000313" key="1">
    <source>
        <dbReference type="EMBL" id="CAA6815830.1"/>
    </source>
</evidence>
<reference evidence="1" key="1">
    <citation type="submission" date="2020-01" db="EMBL/GenBank/DDBJ databases">
        <authorList>
            <person name="Meier V. D."/>
            <person name="Meier V D."/>
        </authorList>
    </citation>
    <scope>NUCLEOTIDE SEQUENCE</scope>
    <source>
        <strain evidence="1">HLG_WM_MAG_06</strain>
    </source>
</reference>
<dbReference type="AlphaFoldDB" id="A0A6S6SYM2"/>
<protein>
    <submittedName>
        <fullName evidence="1">Uncharacterized protein</fullName>
    </submittedName>
</protein>
<accession>A0A6S6SYM2</accession>
<dbReference type="EMBL" id="CACVAP010000083">
    <property type="protein sequence ID" value="CAA6815830.1"/>
    <property type="molecule type" value="Genomic_DNA"/>
</dbReference>
<gene>
    <name evidence="1" type="ORF">HELGO_WM7149</name>
</gene>
<proteinExistence type="predicted"/>
<organism evidence="1">
    <name type="scientific">uncultured Sulfurovum sp</name>
    <dbReference type="NCBI Taxonomy" id="269237"/>
    <lineage>
        <taxon>Bacteria</taxon>
        <taxon>Pseudomonadati</taxon>
        <taxon>Campylobacterota</taxon>
        <taxon>Epsilonproteobacteria</taxon>
        <taxon>Campylobacterales</taxon>
        <taxon>Sulfurovaceae</taxon>
        <taxon>Sulfurovum</taxon>
        <taxon>environmental samples</taxon>
    </lineage>
</organism>
<name>A0A6S6SYM2_9BACT</name>
<sequence>MMLIFQATNRTSFLLKYDLLRNYCSLYRSKSSFIQYLAKIPKNITLW</sequence>